<dbReference type="PANTHER" id="PTHR34914">
    <property type="entry name" value="LYMPHOCYTE EXPANSION MOLECULE"/>
    <property type="match status" value="1"/>
</dbReference>
<evidence type="ECO:0000313" key="1">
    <source>
        <dbReference type="EMBL" id="KAJ8305639.1"/>
    </source>
</evidence>
<name>A0ABQ9EL74_TEGGR</name>
<sequence length="286" mass="31778">MSLRAISVNMAEKKFRGAPFGTQTARFDVSGVHPKSKFPGTYTEIPYDKKSMDELNRRLGPGSYAVDHGGFSKKTVEEKAAGPGWARAFEVERMAALPHLLHKEQWEMKKMLTRKLGPGSYNIKDFLEYGDEKPRSYRGICQTKAVRFKDANVNETPGPGTYGDGGVPHAAKEAKEKQSTSTIGLLDAGSSTPRNLPSVNPVGAGRYDVQKWEEAQHRNGHNSVFKSKTGKLSAEMEKFLKERVRGKDVQLEERVFIVTPEPPLGYGNRLKNPQTDLVLKKSLTVV</sequence>
<organism evidence="1 2">
    <name type="scientific">Tegillarca granosa</name>
    <name type="common">Malaysian cockle</name>
    <name type="synonym">Anadara granosa</name>
    <dbReference type="NCBI Taxonomy" id="220873"/>
    <lineage>
        <taxon>Eukaryota</taxon>
        <taxon>Metazoa</taxon>
        <taxon>Spiralia</taxon>
        <taxon>Lophotrochozoa</taxon>
        <taxon>Mollusca</taxon>
        <taxon>Bivalvia</taxon>
        <taxon>Autobranchia</taxon>
        <taxon>Pteriomorphia</taxon>
        <taxon>Arcoida</taxon>
        <taxon>Arcoidea</taxon>
        <taxon>Arcidae</taxon>
        <taxon>Tegillarca</taxon>
    </lineage>
</organism>
<dbReference type="EMBL" id="JARBDR010000813">
    <property type="protein sequence ID" value="KAJ8305639.1"/>
    <property type="molecule type" value="Genomic_DNA"/>
</dbReference>
<dbReference type="PANTHER" id="PTHR34914:SF1">
    <property type="entry name" value="LYMPHOCYTE EXPANSION MOLECULE"/>
    <property type="match status" value="1"/>
</dbReference>
<protein>
    <submittedName>
        <fullName evidence="1">Uncharacterized protein</fullName>
    </submittedName>
</protein>
<accession>A0ABQ9EL74</accession>
<dbReference type="Proteomes" id="UP001217089">
    <property type="component" value="Unassembled WGS sequence"/>
</dbReference>
<comment type="caution">
    <text evidence="1">The sequence shown here is derived from an EMBL/GenBank/DDBJ whole genome shotgun (WGS) entry which is preliminary data.</text>
</comment>
<reference evidence="1 2" key="1">
    <citation type="submission" date="2022-12" db="EMBL/GenBank/DDBJ databases">
        <title>Chromosome-level genome of Tegillarca granosa.</title>
        <authorList>
            <person name="Kim J."/>
        </authorList>
    </citation>
    <scope>NUCLEOTIDE SEQUENCE [LARGE SCALE GENOMIC DNA]</scope>
    <source>
        <strain evidence="1">Teg-2019</strain>
        <tissue evidence="1">Adductor muscle</tissue>
    </source>
</reference>
<proteinExistence type="predicted"/>
<gene>
    <name evidence="1" type="ORF">KUTeg_016184</name>
</gene>
<keyword evidence="2" id="KW-1185">Reference proteome</keyword>
<dbReference type="InterPro" id="IPR033557">
    <property type="entry name" value="CIMAP2"/>
</dbReference>
<evidence type="ECO:0000313" key="2">
    <source>
        <dbReference type="Proteomes" id="UP001217089"/>
    </source>
</evidence>